<evidence type="ECO:0000313" key="3">
    <source>
        <dbReference type="Proteomes" id="UP000193920"/>
    </source>
</evidence>
<dbReference type="Gene3D" id="3.40.50.1010">
    <property type="entry name" value="5'-nuclease"/>
    <property type="match status" value="1"/>
</dbReference>
<dbReference type="PANTHER" id="PTHR15665">
    <property type="entry name" value="ASTEROID PROTEIN"/>
    <property type="match status" value="1"/>
</dbReference>
<dbReference type="OrthoDB" id="2107847at2759"/>
<dbReference type="AlphaFoldDB" id="A0A1Y2ETS9"/>
<dbReference type="STRING" id="1754190.A0A1Y2ETS9"/>
<evidence type="ECO:0008006" key="4">
    <source>
        <dbReference type="Google" id="ProtNLM"/>
    </source>
</evidence>
<dbReference type="EMBL" id="MCOG01000027">
    <property type="protein sequence ID" value="ORY74973.1"/>
    <property type="molecule type" value="Genomic_DNA"/>
</dbReference>
<accession>A0A1Y2ETS9</accession>
<keyword evidence="3" id="KW-1185">Reference proteome</keyword>
<evidence type="ECO:0000256" key="1">
    <source>
        <dbReference type="ARBA" id="ARBA00007398"/>
    </source>
</evidence>
<dbReference type="Proteomes" id="UP000193920">
    <property type="component" value="Unassembled WGS sequence"/>
</dbReference>
<dbReference type="InterPro" id="IPR026832">
    <property type="entry name" value="Asteroid"/>
</dbReference>
<dbReference type="PANTHER" id="PTHR15665:SF1">
    <property type="entry name" value="PROTEIN ASTEROID HOMOLOG 1"/>
    <property type="match status" value="1"/>
</dbReference>
<dbReference type="InterPro" id="IPR029060">
    <property type="entry name" value="PIN-like_dom_sf"/>
</dbReference>
<sequence>MGVQGLNKEIGNNLRPMYGEWRLDREVYRNLNTNQRVKKNENGTLNLIIDANAYFYYLSGMINWFIYDNKDLLDLMKKDLIFVFDGINPTLKAETEEERRQNKISSMNEFFNEVTTPGGNWLNQVNNPRTLSPSPLVQMIFIQFLVDISKIYKNIRTEFCIFEADAYIAELSKRYNGYAISNDSDFTYIIPLDILISAL</sequence>
<comment type="similarity">
    <text evidence="1">Belongs to the asteroid family.</text>
</comment>
<organism evidence="2 3">
    <name type="scientific">Neocallimastix californiae</name>
    <dbReference type="NCBI Taxonomy" id="1754190"/>
    <lineage>
        <taxon>Eukaryota</taxon>
        <taxon>Fungi</taxon>
        <taxon>Fungi incertae sedis</taxon>
        <taxon>Chytridiomycota</taxon>
        <taxon>Chytridiomycota incertae sedis</taxon>
        <taxon>Neocallimastigomycetes</taxon>
        <taxon>Neocallimastigales</taxon>
        <taxon>Neocallimastigaceae</taxon>
        <taxon>Neocallimastix</taxon>
    </lineage>
</organism>
<dbReference type="SUPFAM" id="SSF88723">
    <property type="entry name" value="PIN domain-like"/>
    <property type="match status" value="1"/>
</dbReference>
<protein>
    <recommendedName>
        <fullName evidence="4">PIN domain-like protein</fullName>
    </recommendedName>
</protein>
<proteinExistence type="inferred from homology"/>
<evidence type="ECO:0000313" key="2">
    <source>
        <dbReference type="EMBL" id="ORY74973.1"/>
    </source>
</evidence>
<name>A0A1Y2ETS9_9FUNG</name>
<reference evidence="2 3" key="1">
    <citation type="submission" date="2016-08" db="EMBL/GenBank/DDBJ databases">
        <title>A Parts List for Fungal Cellulosomes Revealed by Comparative Genomics.</title>
        <authorList>
            <consortium name="DOE Joint Genome Institute"/>
            <person name="Haitjema C.H."/>
            <person name="Gilmore S.P."/>
            <person name="Henske J.K."/>
            <person name="Solomon K.V."/>
            <person name="De Groot R."/>
            <person name="Kuo A."/>
            <person name="Mondo S.J."/>
            <person name="Salamov A.A."/>
            <person name="Labutti K."/>
            <person name="Zhao Z."/>
            <person name="Chiniquy J."/>
            <person name="Barry K."/>
            <person name="Brewer H.M."/>
            <person name="Purvine S.O."/>
            <person name="Wright A.T."/>
            <person name="Boxma B."/>
            <person name="Van Alen T."/>
            <person name="Hackstein J.H."/>
            <person name="Baker S.E."/>
            <person name="Grigoriev I.V."/>
            <person name="O'Malley M.A."/>
        </authorList>
    </citation>
    <scope>NUCLEOTIDE SEQUENCE [LARGE SCALE GENOMIC DNA]</scope>
    <source>
        <strain evidence="2 3">G1</strain>
    </source>
</reference>
<gene>
    <name evidence="2" type="ORF">LY90DRAFT_502411</name>
</gene>
<comment type="caution">
    <text evidence="2">The sequence shown here is derived from an EMBL/GenBank/DDBJ whole genome shotgun (WGS) entry which is preliminary data.</text>
</comment>